<dbReference type="Pfam" id="PF11259">
    <property type="entry name" value="DUF3060"/>
    <property type="match status" value="1"/>
</dbReference>
<comment type="caution">
    <text evidence="3">The sequence shown here is derived from an EMBL/GenBank/DDBJ whole genome shotgun (WGS) entry which is preliminary data.</text>
</comment>
<evidence type="ECO:0000313" key="3">
    <source>
        <dbReference type="EMBL" id="TBN57494.1"/>
    </source>
</evidence>
<proteinExistence type="predicted"/>
<feature type="signal peptide" evidence="2">
    <location>
        <begin position="1"/>
        <end position="22"/>
    </location>
</feature>
<feature type="chain" id="PRO_5039576769" evidence="2">
    <location>
        <begin position="23"/>
        <end position="177"/>
    </location>
</feature>
<dbReference type="InterPro" id="IPR021417">
    <property type="entry name" value="DUF3060"/>
</dbReference>
<evidence type="ECO:0000256" key="2">
    <source>
        <dbReference type="SAM" id="SignalP"/>
    </source>
</evidence>
<feature type="region of interest" description="Disordered" evidence="1">
    <location>
        <begin position="29"/>
        <end position="51"/>
    </location>
</feature>
<dbReference type="EMBL" id="SISG01000001">
    <property type="protein sequence ID" value="TBN57494.1"/>
    <property type="molecule type" value="Genomic_DNA"/>
</dbReference>
<evidence type="ECO:0000256" key="1">
    <source>
        <dbReference type="SAM" id="MobiDB-lite"/>
    </source>
</evidence>
<accession>A0A4Q9GTJ6</accession>
<protein>
    <submittedName>
        <fullName evidence="3">DUF3060 domain-containing protein</fullName>
    </submittedName>
</protein>
<keyword evidence="4" id="KW-1185">Reference proteome</keyword>
<evidence type="ECO:0000313" key="4">
    <source>
        <dbReference type="Proteomes" id="UP000294194"/>
    </source>
</evidence>
<gene>
    <name evidence="3" type="ORF">EYE40_08890</name>
</gene>
<dbReference type="PROSITE" id="PS51257">
    <property type="entry name" value="PROKAR_LIPOPROTEIN"/>
    <property type="match status" value="1"/>
</dbReference>
<name>A0A4Q9GTJ6_9MICO</name>
<dbReference type="AlphaFoldDB" id="A0A4Q9GTJ6"/>
<dbReference type="RefSeq" id="WP_130981605.1">
    <property type="nucleotide sequence ID" value="NZ_SISG01000001.1"/>
</dbReference>
<keyword evidence="2" id="KW-0732">Signal</keyword>
<dbReference type="Proteomes" id="UP000294194">
    <property type="component" value="Unassembled WGS sequence"/>
</dbReference>
<reference evidence="4" key="1">
    <citation type="submission" date="2019-02" db="EMBL/GenBank/DDBJ databases">
        <title>Glaciihabitans arcticus sp. nov., a psychrotolerant bacterium isolated from polar soil.</title>
        <authorList>
            <person name="Dahal R.H."/>
        </authorList>
    </citation>
    <scope>NUCLEOTIDE SEQUENCE [LARGE SCALE GENOMIC DNA]</scope>
    <source>
        <strain evidence="4">RP-3-7</strain>
    </source>
</reference>
<sequence length="177" mass="17871">MKKTPAPLAIAALIAATLSGCAFQLRDPSEVPAGGNTPIEQNEESENPGIAASGACDDRAIVVDQDGARLVLTGHCASVTITATDVAVNIETADSVTISGSEITLLAEEIGDAEVTGMNVAINPDRVESIDLGGEFNTLITKYAGTVTISGDNNIANWDEGAGSATDTGTGNTIVGP</sequence>
<organism evidence="3 4">
    <name type="scientific">Glaciihabitans arcticus</name>
    <dbReference type="NCBI Taxonomy" id="2668039"/>
    <lineage>
        <taxon>Bacteria</taxon>
        <taxon>Bacillati</taxon>
        <taxon>Actinomycetota</taxon>
        <taxon>Actinomycetes</taxon>
        <taxon>Micrococcales</taxon>
        <taxon>Microbacteriaceae</taxon>
        <taxon>Glaciihabitans</taxon>
    </lineage>
</organism>